<reference evidence="3" key="1">
    <citation type="journal article" date="2019" name="Int. J. Syst. Evol. Microbiol.">
        <title>The Global Catalogue of Microorganisms (GCM) 10K type strain sequencing project: providing services to taxonomists for standard genome sequencing and annotation.</title>
        <authorList>
            <consortium name="The Broad Institute Genomics Platform"/>
            <consortium name="The Broad Institute Genome Sequencing Center for Infectious Disease"/>
            <person name="Wu L."/>
            <person name="Ma J."/>
        </authorList>
    </citation>
    <scope>NUCLEOTIDE SEQUENCE [LARGE SCALE GENOMIC DNA]</scope>
    <source>
        <strain evidence="3">XZYJT-10</strain>
    </source>
</reference>
<evidence type="ECO:0000313" key="2">
    <source>
        <dbReference type="EMBL" id="MFC7279693.1"/>
    </source>
</evidence>
<dbReference type="EMBL" id="JBHTBJ010000057">
    <property type="protein sequence ID" value="MFC7279693.1"/>
    <property type="molecule type" value="Genomic_DNA"/>
</dbReference>
<proteinExistence type="predicted"/>
<accession>A0ABW2I4C0</accession>
<feature type="compositionally biased region" description="Low complexity" evidence="1">
    <location>
        <begin position="93"/>
        <end position="113"/>
    </location>
</feature>
<organism evidence="2 3">
    <name type="scientific">Paractinoplanes rhizophilus</name>
    <dbReference type="NCBI Taxonomy" id="1416877"/>
    <lineage>
        <taxon>Bacteria</taxon>
        <taxon>Bacillati</taxon>
        <taxon>Actinomycetota</taxon>
        <taxon>Actinomycetes</taxon>
        <taxon>Micromonosporales</taxon>
        <taxon>Micromonosporaceae</taxon>
        <taxon>Paractinoplanes</taxon>
    </lineage>
</organism>
<protein>
    <recommendedName>
        <fullName evidence="4">DUF1508 domain-containing protein</fullName>
    </recommendedName>
</protein>
<gene>
    <name evidence="2" type="ORF">ACFQS1_37530</name>
</gene>
<evidence type="ECO:0000256" key="1">
    <source>
        <dbReference type="SAM" id="MobiDB-lite"/>
    </source>
</evidence>
<evidence type="ECO:0008006" key="4">
    <source>
        <dbReference type="Google" id="ProtNLM"/>
    </source>
</evidence>
<feature type="region of interest" description="Disordered" evidence="1">
    <location>
        <begin position="93"/>
        <end position="181"/>
    </location>
</feature>
<keyword evidence="3" id="KW-1185">Reference proteome</keyword>
<evidence type="ECO:0000313" key="3">
    <source>
        <dbReference type="Proteomes" id="UP001596548"/>
    </source>
</evidence>
<feature type="compositionally biased region" description="Basic residues" evidence="1">
    <location>
        <begin position="170"/>
        <end position="181"/>
    </location>
</feature>
<dbReference type="Proteomes" id="UP001596548">
    <property type="component" value="Unassembled WGS sequence"/>
</dbReference>
<feature type="compositionally biased region" description="Basic and acidic residues" evidence="1">
    <location>
        <begin position="135"/>
        <end position="148"/>
    </location>
</feature>
<sequence>MDEFQFEIFLRDVDRYEWRLVQHDGQRRVLARSLGDFATPLLAQNSIMVMKQIVERAPIVTVGDGYGQPVGFEIVDAFPLRLSGSVSHPAVTEDAATALRRAEAAPESASERPAGARSERTAEPARARKAATATRRGDTAETDAKSQESDETTGARTDRDGPHASGTRATKPRKTARAART</sequence>
<feature type="compositionally biased region" description="Basic and acidic residues" evidence="1">
    <location>
        <begin position="117"/>
        <end position="126"/>
    </location>
</feature>
<comment type="caution">
    <text evidence="2">The sequence shown here is derived from an EMBL/GenBank/DDBJ whole genome shotgun (WGS) entry which is preliminary data.</text>
</comment>
<dbReference type="RefSeq" id="WP_378977258.1">
    <property type="nucleotide sequence ID" value="NZ_JBHTBJ010000057.1"/>
</dbReference>
<name>A0ABW2I4C0_9ACTN</name>